<dbReference type="AlphaFoldDB" id="A0A6G4EBH7"/>
<protein>
    <submittedName>
        <fullName evidence="2">Benzylsuccinate synthase</fullName>
    </submittedName>
</protein>
<proteinExistence type="predicted"/>
<evidence type="ECO:0000313" key="2">
    <source>
        <dbReference type="EMBL" id="NFH60572.1"/>
    </source>
</evidence>
<keyword evidence="1" id="KW-0472">Membrane</keyword>
<gene>
    <name evidence="2" type="ORF">FC962_01335</name>
</gene>
<sequence length="139" mass="15214">MFKKRSKAFFTSIILATIYLIYIILYFYGILGQGDTAEQIGSGLATALVTPHIVVLAISVMFGWLAFGLSSSGFALTASILYTVAGVMFIPYIFFVIPSIILGFVGYANQKNINNKAKAKRKVKVHKKPNANNKTNLKA</sequence>
<comment type="caution">
    <text evidence="2">The sequence shown here is derived from an EMBL/GenBank/DDBJ whole genome shotgun (WGS) entry which is preliminary data.</text>
</comment>
<reference evidence="2" key="1">
    <citation type="submission" date="2019-04" db="EMBL/GenBank/DDBJ databases">
        <title>Genome sequencing of Clostridium botulinum Groups I-IV and Clostridium butyricum.</title>
        <authorList>
            <person name="Brunt J."/>
            <person name="Van Vliet A.H.M."/>
            <person name="Stringer S.C."/>
            <person name="Carter A.T."/>
            <person name="Peck M.W."/>
        </authorList>
    </citation>
    <scope>NUCLEOTIDE SEQUENCE</scope>
    <source>
        <strain evidence="2">IFR 15/031</strain>
    </source>
</reference>
<evidence type="ECO:0000256" key="1">
    <source>
        <dbReference type="SAM" id="Phobius"/>
    </source>
</evidence>
<accession>A0A6G4EBH7</accession>
<dbReference type="EMBL" id="SWRL01000001">
    <property type="protein sequence ID" value="NFH60572.1"/>
    <property type="molecule type" value="Genomic_DNA"/>
</dbReference>
<feature type="transmembrane region" description="Helical" evidence="1">
    <location>
        <begin position="79"/>
        <end position="108"/>
    </location>
</feature>
<name>A0A6G4EBH7_CLOBO</name>
<keyword evidence="1" id="KW-0812">Transmembrane</keyword>
<keyword evidence="1" id="KW-1133">Transmembrane helix</keyword>
<organism evidence="2">
    <name type="scientific">Clostridium botulinum</name>
    <dbReference type="NCBI Taxonomy" id="1491"/>
    <lineage>
        <taxon>Bacteria</taxon>
        <taxon>Bacillati</taxon>
        <taxon>Bacillota</taxon>
        <taxon>Clostridia</taxon>
        <taxon>Eubacteriales</taxon>
        <taxon>Clostridiaceae</taxon>
        <taxon>Clostridium</taxon>
    </lineage>
</organism>
<feature type="transmembrane region" description="Helical" evidence="1">
    <location>
        <begin position="12"/>
        <end position="31"/>
    </location>
</feature>
<feature type="transmembrane region" description="Helical" evidence="1">
    <location>
        <begin position="43"/>
        <end position="67"/>
    </location>
</feature>